<reference evidence="2" key="1">
    <citation type="submission" date="2022-03" db="EMBL/GenBank/DDBJ databases">
        <authorList>
            <person name="Alioto T."/>
            <person name="Alioto T."/>
            <person name="Gomez Garrido J."/>
        </authorList>
    </citation>
    <scope>NUCLEOTIDE SEQUENCE</scope>
</reference>
<evidence type="ECO:0000256" key="1">
    <source>
        <dbReference type="SAM" id="MobiDB-lite"/>
    </source>
</evidence>
<name>A0AAD1W035_PELCU</name>
<dbReference type="Proteomes" id="UP001295444">
    <property type="component" value="Chromosome 04"/>
</dbReference>
<feature type="region of interest" description="Disordered" evidence="1">
    <location>
        <begin position="1"/>
        <end position="59"/>
    </location>
</feature>
<feature type="compositionally biased region" description="Polar residues" evidence="1">
    <location>
        <begin position="37"/>
        <end position="59"/>
    </location>
</feature>
<organism evidence="2 3">
    <name type="scientific">Pelobates cultripes</name>
    <name type="common">Western spadefoot toad</name>
    <dbReference type="NCBI Taxonomy" id="61616"/>
    <lineage>
        <taxon>Eukaryota</taxon>
        <taxon>Metazoa</taxon>
        <taxon>Chordata</taxon>
        <taxon>Craniata</taxon>
        <taxon>Vertebrata</taxon>
        <taxon>Euteleostomi</taxon>
        <taxon>Amphibia</taxon>
        <taxon>Batrachia</taxon>
        <taxon>Anura</taxon>
        <taxon>Pelobatoidea</taxon>
        <taxon>Pelobatidae</taxon>
        <taxon>Pelobates</taxon>
    </lineage>
</organism>
<accession>A0AAD1W035</accession>
<keyword evidence="3" id="KW-1185">Reference proteome</keyword>
<dbReference type="AlphaFoldDB" id="A0AAD1W035"/>
<protein>
    <submittedName>
        <fullName evidence="2">Uncharacterized protein</fullName>
    </submittedName>
</protein>
<gene>
    <name evidence="2" type="ORF">PECUL_23A059535</name>
</gene>
<proteinExistence type="predicted"/>
<sequence>MVGINRFPTRSSRAKSSVQSSQCRLGSLHASRHAHPPSTSVAPPSRTCTSAATSSQPLF</sequence>
<evidence type="ECO:0000313" key="3">
    <source>
        <dbReference type="Proteomes" id="UP001295444"/>
    </source>
</evidence>
<feature type="compositionally biased region" description="Low complexity" evidence="1">
    <location>
        <begin position="10"/>
        <end position="22"/>
    </location>
</feature>
<evidence type="ECO:0000313" key="2">
    <source>
        <dbReference type="EMBL" id="CAH2283059.1"/>
    </source>
</evidence>
<dbReference type="EMBL" id="OW240915">
    <property type="protein sequence ID" value="CAH2283059.1"/>
    <property type="molecule type" value="Genomic_DNA"/>
</dbReference>